<feature type="chain" id="PRO_5047501988" evidence="1">
    <location>
        <begin position="28"/>
        <end position="653"/>
    </location>
</feature>
<feature type="domain" description="SLH" evidence="2">
    <location>
        <begin position="72"/>
        <end position="136"/>
    </location>
</feature>
<keyword evidence="4" id="KW-1185">Reference proteome</keyword>
<evidence type="ECO:0000259" key="2">
    <source>
        <dbReference type="PROSITE" id="PS51272"/>
    </source>
</evidence>
<accession>A0ABW3ULP4</accession>
<dbReference type="Gene3D" id="2.170.16.10">
    <property type="entry name" value="Hedgehog/Intein (Hint) domain"/>
    <property type="match status" value="1"/>
</dbReference>
<sequence>MNNTFKKVMVTGLTMAMVLGGSTAAFADNGNGKGKGNDKDRGRDAVQTKVNNKNNNSDVYINNLNVKNMTIKLSFDDVKGADVEWAARYIASLASKRVFEGYEDGTFQPRKTITRIEAITAAVRLMGLRDQAESTEAMNSNLNFKDADKIKQKYPWAVGYVAVALQNDLFQESDDSVQPEKEADRLWATTLLIKALKLQEEAKAKMNTKLTFKDANKIPAGSVGYVEEAIEKSLVDGYEDNTFRPDRPVTRAELAALLDRTGNQLPDNTSIKGTLSAAVSNNTLTLTNNGQPYTVELDSNAFIFRNGVKVAASELRSGDQVIVRTYGGKAIFVEVTKAAGGNSTTPDNATFSASLNAAVSNNKLYYTKDNQSYSTEIASNATILRNGRTVSASDLRSGDQVNIRTYNGKIIFVEVTKLAESQLPDNTTFAATVNTAVSNNTLTLTKDNQTYNVSFASNATIIRNGRTVSASELRVGDQVNVRTYNSQIIFIEVTKLAESQLPDNTTFAATVNTAVSNNTLTLTKDNQTYNVSFASNATIVRNGRTVSASELRAGDQVNVRTYNGQVIFVEVTKLADEQIDFTVVGNLNSYTLNSAGSIATISINQTLSNGTVQTAVYNTSSNLTIQGDLSQLTTNRLVELRGKDQLVHTIVIR</sequence>
<dbReference type="PROSITE" id="PS51272">
    <property type="entry name" value="SLH"/>
    <property type="match status" value="2"/>
</dbReference>
<evidence type="ECO:0000313" key="4">
    <source>
        <dbReference type="Proteomes" id="UP001597180"/>
    </source>
</evidence>
<keyword evidence="1" id="KW-0732">Signal</keyword>
<gene>
    <name evidence="3" type="ORF">ACFQ4B_14720</name>
</gene>
<feature type="signal peptide" evidence="1">
    <location>
        <begin position="1"/>
        <end position="27"/>
    </location>
</feature>
<comment type="caution">
    <text evidence="3">The sequence shown here is derived from an EMBL/GenBank/DDBJ whole genome shotgun (WGS) entry which is preliminary data.</text>
</comment>
<organism evidence="3 4">
    <name type="scientific">Paenibacillus vulneris</name>
    <dbReference type="NCBI Taxonomy" id="1133364"/>
    <lineage>
        <taxon>Bacteria</taxon>
        <taxon>Bacillati</taxon>
        <taxon>Bacillota</taxon>
        <taxon>Bacilli</taxon>
        <taxon>Bacillales</taxon>
        <taxon>Paenibacillaceae</taxon>
        <taxon>Paenibacillus</taxon>
    </lineage>
</organism>
<name>A0ABW3ULP4_9BACL</name>
<evidence type="ECO:0000313" key="3">
    <source>
        <dbReference type="EMBL" id="MFD1221377.1"/>
    </source>
</evidence>
<dbReference type="PANTHER" id="PTHR43308">
    <property type="entry name" value="OUTER MEMBRANE PROTEIN ALPHA-RELATED"/>
    <property type="match status" value="1"/>
</dbReference>
<dbReference type="InterPro" id="IPR001119">
    <property type="entry name" value="SLH_dom"/>
</dbReference>
<protein>
    <submittedName>
        <fullName evidence="3">S-layer homology domain-containing protein</fullName>
    </submittedName>
</protein>
<evidence type="ECO:0000256" key="1">
    <source>
        <dbReference type="SAM" id="SignalP"/>
    </source>
</evidence>
<reference evidence="4" key="1">
    <citation type="journal article" date="2019" name="Int. J. Syst. Evol. Microbiol.">
        <title>The Global Catalogue of Microorganisms (GCM) 10K type strain sequencing project: providing services to taxonomists for standard genome sequencing and annotation.</title>
        <authorList>
            <consortium name="The Broad Institute Genomics Platform"/>
            <consortium name="The Broad Institute Genome Sequencing Center for Infectious Disease"/>
            <person name="Wu L."/>
            <person name="Ma J."/>
        </authorList>
    </citation>
    <scope>NUCLEOTIDE SEQUENCE [LARGE SCALE GENOMIC DNA]</scope>
    <source>
        <strain evidence="4">CCUG 53270</strain>
    </source>
</reference>
<dbReference type="RefSeq" id="WP_345589755.1">
    <property type="nucleotide sequence ID" value="NZ_BAABJG010000021.1"/>
</dbReference>
<dbReference type="Pfam" id="PF00395">
    <property type="entry name" value="SLH"/>
    <property type="match status" value="2"/>
</dbReference>
<dbReference type="EMBL" id="JBHTLU010000015">
    <property type="protein sequence ID" value="MFD1221377.1"/>
    <property type="molecule type" value="Genomic_DNA"/>
</dbReference>
<dbReference type="InterPro" id="IPR051465">
    <property type="entry name" value="Cell_Envelope_Struct_Comp"/>
</dbReference>
<proteinExistence type="predicted"/>
<feature type="domain" description="SLH" evidence="2">
    <location>
        <begin position="209"/>
        <end position="272"/>
    </location>
</feature>
<dbReference type="Proteomes" id="UP001597180">
    <property type="component" value="Unassembled WGS sequence"/>
</dbReference>